<dbReference type="PANTHER" id="PTHR22731:SF3">
    <property type="entry name" value="RIBONUCLEASES P_MRP PROTEIN SUBUNIT POP1"/>
    <property type="match status" value="1"/>
</dbReference>
<dbReference type="InterPro" id="IPR039182">
    <property type="entry name" value="Pop1"/>
</dbReference>
<dbReference type="AlphaFoldDB" id="A0A913YB89"/>
<feature type="compositionally biased region" description="Basic and acidic residues" evidence="4">
    <location>
        <begin position="587"/>
        <end position="599"/>
    </location>
</feature>
<feature type="region of interest" description="Disordered" evidence="4">
    <location>
        <begin position="1"/>
        <end position="34"/>
    </location>
</feature>
<dbReference type="GO" id="GO:0001682">
    <property type="term" value="P:tRNA 5'-leader removal"/>
    <property type="evidence" value="ECO:0007669"/>
    <property type="project" value="InterPro"/>
</dbReference>
<dbReference type="Pfam" id="PF08170">
    <property type="entry name" value="POPLD"/>
    <property type="match status" value="1"/>
</dbReference>
<dbReference type="SUPFAM" id="SSF103025">
    <property type="entry name" value="Folate-binding domain"/>
    <property type="match status" value="1"/>
</dbReference>
<feature type="compositionally biased region" description="Basic residues" evidence="4">
    <location>
        <begin position="110"/>
        <end position="121"/>
    </location>
</feature>
<comment type="subcellular location">
    <subcellularLocation>
        <location evidence="1">Nucleus</location>
    </subcellularLocation>
</comment>
<keyword evidence="3" id="KW-0539">Nucleus</keyword>
<dbReference type="GeneID" id="110254427"/>
<reference evidence="8" key="1">
    <citation type="submission" date="2022-11" db="UniProtKB">
        <authorList>
            <consortium name="EnsemblMetazoa"/>
        </authorList>
    </citation>
    <scope>IDENTIFICATION</scope>
</reference>
<dbReference type="RefSeq" id="XP_020917069.1">
    <property type="nucleotide sequence ID" value="XM_021061410.2"/>
</dbReference>
<evidence type="ECO:0000259" key="5">
    <source>
        <dbReference type="Pfam" id="PF06978"/>
    </source>
</evidence>
<feature type="region of interest" description="Disordered" evidence="4">
    <location>
        <begin position="61"/>
        <end position="125"/>
    </location>
</feature>
<dbReference type="GO" id="GO:0005655">
    <property type="term" value="C:nucleolar ribonuclease P complex"/>
    <property type="evidence" value="ECO:0007669"/>
    <property type="project" value="InterPro"/>
</dbReference>
<evidence type="ECO:0000313" key="9">
    <source>
        <dbReference type="Proteomes" id="UP000887567"/>
    </source>
</evidence>
<feature type="compositionally biased region" description="Polar residues" evidence="4">
    <location>
        <begin position="633"/>
        <end position="651"/>
    </location>
</feature>
<dbReference type="OrthoDB" id="442863at2759"/>
<dbReference type="OMA" id="KALSPMC"/>
<feature type="domain" description="POP1 C-terminal" evidence="7">
    <location>
        <begin position="784"/>
        <end position="853"/>
    </location>
</feature>
<keyword evidence="2" id="KW-0819">tRNA processing</keyword>
<feature type="region of interest" description="Disordered" evidence="4">
    <location>
        <begin position="362"/>
        <end position="393"/>
    </location>
</feature>
<feature type="region of interest" description="Disordered" evidence="4">
    <location>
        <begin position="633"/>
        <end position="667"/>
    </location>
</feature>
<dbReference type="InterPro" id="IPR009723">
    <property type="entry name" value="Pop1_N"/>
</dbReference>
<dbReference type="PANTHER" id="PTHR22731">
    <property type="entry name" value="RIBONUCLEASES P/MRP PROTEIN SUBUNIT POP1"/>
    <property type="match status" value="1"/>
</dbReference>
<accession>A0A913YB89</accession>
<proteinExistence type="predicted"/>
<feature type="domain" description="POP1 C-terminal" evidence="7">
    <location>
        <begin position="726"/>
        <end position="779"/>
    </location>
</feature>
<evidence type="ECO:0000256" key="2">
    <source>
        <dbReference type="ARBA" id="ARBA00022694"/>
    </source>
</evidence>
<feature type="compositionally biased region" description="Basic and acidic residues" evidence="4">
    <location>
        <begin position="378"/>
        <end position="393"/>
    </location>
</feature>
<dbReference type="KEGG" id="epa:110254427"/>
<feature type="domain" description="POPLD" evidence="6">
    <location>
        <begin position="524"/>
        <end position="615"/>
    </location>
</feature>
<evidence type="ECO:0000259" key="7">
    <source>
        <dbReference type="Pfam" id="PF22770"/>
    </source>
</evidence>
<feature type="region of interest" description="Disordered" evidence="4">
    <location>
        <begin position="562"/>
        <end position="599"/>
    </location>
</feature>
<feature type="compositionally biased region" description="Polar residues" evidence="4">
    <location>
        <begin position="575"/>
        <end position="586"/>
    </location>
</feature>
<dbReference type="EnsemblMetazoa" id="XM_021061410.2">
    <property type="protein sequence ID" value="XP_020917069.1"/>
    <property type="gene ID" value="LOC110254427"/>
</dbReference>
<feature type="compositionally biased region" description="Basic and acidic residues" evidence="4">
    <location>
        <begin position="562"/>
        <end position="571"/>
    </location>
</feature>
<evidence type="ECO:0000256" key="4">
    <source>
        <dbReference type="SAM" id="MobiDB-lite"/>
    </source>
</evidence>
<evidence type="ECO:0000259" key="6">
    <source>
        <dbReference type="Pfam" id="PF08170"/>
    </source>
</evidence>
<keyword evidence="9" id="KW-1185">Reference proteome</keyword>
<feature type="compositionally biased region" description="Polar residues" evidence="4">
    <location>
        <begin position="362"/>
        <end position="377"/>
    </location>
</feature>
<feature type="compositionally biased region" description="Basic and acidic residues" evidence="4">
    <location>
        <begin position="92"/>
        <end position="104"/>
    </location>
</feature>
<dbReference type="InterPro" id="IPR055079">
    <property type="entry name" value="POP1_C"/>
</dbReference>
<protein>
    <submittedName>
        <fullName evidence="8">Uncharacterized protein</fullName>
    </submittedName>
</protein>
<feature type="domain" description="Pop1 N-terminal" evidence="5">
    <location>
        <begin position="126"/>
        <end position="192"/>
    </location>
</feature>
<feature type="domain" description="Pop1 N-terminal" evidence="5">
    <location>
        <begin position="43"/>
        <end position="118"/>
    </location>
</feature>
<sequence length="853" mass="95734">MASHVEGFRRKRKAGKEPGGPPQKVASPSVTSQAPRGINVAEFAEARALELHNMIQEISTADKKGSKRVFQSLPKHMRRRAASYNVKRMPVRLRELGKKEEKNQTDTPKQKKSRRQRRKPKSLLNDYNRRKKNNVWLETHIWHAKRMKMVNVWGYKLAEHPSDKSFRACHRAVSNTCLLQDISYYCCIEVKGNKCEIISAMSKITRKELGPTIASIEYMNTGKEGHVMLYHPDRYPYGAIGPASFLWRQFSTIECNSDEPLSQLWIWVHASCFDEALNVIQKVCSNVSMSELSERALDNCNEEDKSEKSRKNSTIVSSLQFDLARLRLTGPLAHALLVDMLEVICDRNVLANGEQNAKEASTFQDLNGVCESNNNSKESSHQSHRQDQSDDEATKLWKGLKSVSYSSALKPNCTIGLSVQDPRLGLPGKRTGIDATVVEKKTGESDATLSHLLHSKWPSSVAASSLWDADIRNHVKETKMDDHQLNSLRSNLLLSGTKLELGTKESHVPILLIQQPGQNGYGAGWDIILPAGWTMPFWIALVYRGARVGGLRESRNCSLESEVPHFPHDVPDTQAGKNYNNEIQNEGETKYSRYPPDKRPNYEKLGISSPFSNPWNKLVNEWSVESRKILENSESTTTNLASATNDSVSRPNDTKSSRNNFESLSINNDSGDKQDEFFYVLRDVSKVSHLRNMFKEPSAKNKRTHCTEDNFNLNHLTSIIDNSRNALVAVSLRMVNQGFPLPIATISIPSASDLKELEKCKKYGGPTEPLHKGPKRQFISKVSNVNTLIGCCTRDVIGFLTSGQYSLSRGYGVGIGYCALPGLARLLLTGLQGIVLVRNTLSQQYRFAYLSII</sequence>
<evidence type="ECO:0000256" key="1">
    <source>
        <dbReference type="ARBA" id="ARBA00004123"/>
    </source>
</evidence>
<dbReference type="GO" id="GO:0000172">
    <property type="term" value="C:ribonuclease MRP complex"/>
    <property type="evidence" value="ECO:0007669"/>
    <property type="project" value="InterPro"/>
</dbReference>
<evidence type="ECO:0000256" key="3">
    <source>
        <dbReference type="ARBA" id="ARBA00023242"/>
    </source>
</evidence>
<dbReference type="InterPro" id="IPR012590">
    <property type="entry name" value="POPLD_dom"/>
</dbReference>
<organism evidence="8 9">
    <name type="scientific">Exaiptasia diaphana</name>
    <name type="common">Tropical sea anemone</name>
    <name type="synonym">Aiptasia pulchella</name>
    <dbReference type="NCBI Taxonomy" id="2652724"/>
    <lineage>
        <taxon>Eukaryota</taxon>
        <taxon>Metazoa</taxon>
        <taxon>Cnidaria</taxon>
        <taxon>Anthozoa</taxon>
        <taxon>Hexacorallia</taxon>
        <taxon>Actiniaria</taxon>
        <taxon>Aiptasiidae</taxon>
        <taxon>Exaiptasia</taxon>
    </lineage>
</organism>
<dbReference type="Pfam" id="PF22770">
    <property type="entry name" value="POP1_C"/>
    <property type="match status" value="2"/>
</dbReference>
<feature type="compositionally biased region" description="Polar residues" evidence="4">
    <location>
        <begin position="657"/>
        <end position="667"/>
    </location>
</feature>
<evidence type="ECO:0000313" key="8">
    <source>
        <dbReference type="EnsemblMetazoa" id="XP_020917069.1"/>
    </source>
</evidence>
<dbReference type="Proteomes" id="UP000887567">
    <property type="component" value="Unplaced"/>
</dbReference>
<name>A0A913YB89_EXADI</name>
<dbReference type="Pfam" id="PF06978">
    <property type="entry name" value="POP1_N"/>
    <property type="match status" value="2"/>
</dbReference>